<keyword evidence="4" id="KW-1185">Reference proteome</keyword>
<proteinExistence type="predicted"/>
<organism evidence="3 4">
    <name type="scientific">Lolium multiflorum</name>
    <name type="common">Italian ryegrass</name>
    <name type="synonym">Lolium perenne subsp. multiflorum</name>
    <dbReference type="NCBI Taxonomy" id="4521"/>
    <lineage>
        <taxon>Eukaryota</taxon>
        <taxon>Viridiplantae</taxon>
        <taxon>Streptophyta</taxon>
        <taxon>Embryophyta</taxon>
        <taxon>Tracheophyta</taxon>
        <taxon>Spermatophyta</taxon>
        <taxon>Magnoliopsida</taxon>
        <taxon>Liliopsida</taxon>
        <taxon>Poales</taxon>
        <taxon>Poaceae</taxon>
        <taxon>BOP clade</taxon>
        <taxon>Pooideae</taxon>
        <taxon>Poodae</taxon>
        <taxon>Poeae</taxon>
        <taxon>Poeae Chloroplast Group 2 (Poeae type)</taxon>
        <taxon>Loliodinae</taxon>
        <taxon>Loliinae</taxon>
        <taxon>Lolium</taxon>
    </lineage>
</organism>
<gene>
    <name evidence="2" type="ORF">QYE76_008338</name>
    <name evidence="3" type="ORF">QYE76_011851</name>
</gene>
<dbReference type="EMBL" id="JAUUTY010000001">
    <property type="protein sequence ID" value="KAK1695154.1"/>
    <property type="molecule type" value="Genomic_DNA"/>
</dbReference>
<name>A0AAD8TZY9_LOLMU</name>
<evidence type="ECO:0000313" key="3">
    <source>
        <dbReference type="EMBL" id="KAK1695154.1"/>
    </source>
</evidence>
<reference evidence="3" key="1">
    <citation type="submission" date="2023-07" db="EMBL/GenBank/DDBJ databases">
        <title>A chromosome-level genome assembly of Lolium multiflorum.</title>
        <authorList>
            <person name="Chen Y."/>
            <person name="Copetti D."/>
            <person name="Kolliker R."/>
            <person name="Studer B."/>
        </authorList>
    </citation>
    <scope>NUCLEOTIDE SEQUENCE</scope>
    <source>
        <strain evidence="3">02402/16</strain>
        <tissue evidence="3">Leaf</tissue>
    </source>
</reference>
<protein>
    <submittedName>
        <fullName evidence="3">Uncharacterized protein</fullName>
    </submittedName>
</protein>
<evidence type="ECO:0000313" key="4">
    <source>
        <dbReference type="Proteomes" id="UP001231189"/>
    </source>
</evidence>
<comment type="caution">
    <text evidence="3">The sequence shown here is derived from an EMBL/GenBank/DDBJ whole genome shotgun (WGS) entry which is preliminary data.</text>
</comment>
<dbReference type="AlphaFoldDB" id="A0AAD8TZY9"/>
<feature type="region of interest" description="Disordered" evidence="1">
    <location>
        <begin position="54"/>
        <end position="87"/>
    </location>
</feature>
<accession>A0AAD8TZY9</accession>
<sequence length="101" mass="10942">MEDEAPPASVKLEALVPEDYDEDAATAAAMEMSKAEEDVVQLSTMVVEHVASLPPPPPLALHAPPQATWEGQMVPPPPQYASPATRSQYVYPPQYVPHPLQ</sequence>
<dbReference type="Proteomes" id="UP001231189">
    <property type="component" value="Unassembled WGS sequence"/>
</dbReference>
<evidence type="ECO:0000256" key="1">
    <source>
        <dbReference type="SAM" id="MobiDB-lite"/>
    </source>
</evidence>
<evidence type="ECO:0000313" key="2">
    <source>
        <dbReference type="EMBL" id="KAK1569371.1"/>
    </source>
</evidence>
<dbReference type="EMBL" id="JAUUTY010000947">
    <property type="protein sequence ID" value="KAK1569371.1"/>
    <property type="molecule type" value="Genomic_DNA"/>
</dbReference>